<dbReference type="SUPFAM" id="SSF52540">
    <property type="entry name" value="P-loop containing nucleoside triphosphate hydrolases"/>
    <property type="match status" value="1"/>
</dbReference>
<dbReference type="AlphaFoldDB" id="A0AAE1X6G6"/>
<keyword evidence="1" id="KW-0611">Plant defense</keyword>
<dbReference type="InterPro" id="IPR002182">
    <property type="entry name" value="NB-ARC"/>
</dbReference>
<evidence type="ECO:0000259" key="2">
    <source>
        <dbReference type="Pfam" id="PF00931"/>
    </source>
</evidence>
<reference evidence="3" key="1">
    <citation type="submission" date="2020-06" db="EMBL/GenBank/DDBJ databases">
        <authorList>
            <person name="Li T."/>
            <person name="Hu X."/>
            <person name="Zhang T."/>
            <person name="Song X."/>
            <person name="Zhang H."/>
            <person name="Dai N."/>
            <person name="Sheng W."/>
            <person name="Hou X."/>
            <person name="Wei L."/>
        </authorList>
    </citation>
    <scope>NUCLEOTIDE SEQUENCE</scope>
    <source>
        <strain evidence="3">K16</strain>
        <tissue evidence="3">Leaf</tissue>
    </source>
</reference>
<dbReference type="PANTHER" id="PTHR36766:SF64">
    <property type="entry name" value="OS12G0206100 PROTEIN"/>
    <property type="match status" value="1"/>
</dbReference>
<evidence type="ECO:0000256" key="1">
    <source>
        <dbReference type="ARBA" id="ARBA00022821"/>
    </source>
</evidence>
<evidence type="ECO:0000313" key="3">
    <source>
        <dbReference type="EMBL" id="KAK4406110.1"/>
    </source>
</evidence>
<dbReference type="EMBL" id="JACGWL010000003">
    <property type="protein sequence ID" value="KAK4406110.1"/>
    <property type="molecule type" value="Genomic_DNA"/>
</dbReference>
<dbReference type="Pfam" id="PF00931">
    <property type="entry name" value="NB-ARC"/>
    <property type="match status" value="1"/>
</dbReference>
<dbReference type="PANTHER" id="PTHR36766">
    <property type="entry name" value="PLANT BROAD-SPECTRUM MILDEW RESISTANCE PROTEIN RPW8"/>
    <property type="match status" value="1"/>
</dbReference>
<feature type="domain" description="NB-ARC" evidence="2">
    <location>
        <begin position="3"/>
        <end position="88"/>
    </location>
</feature>
<sequence>MKQHDDDQLVRKLYAAHKEKKCLVILDDIWKVEDWDSLSHAFPIGASGSKILLTIRNQNIASAGYVHKLKCLSEEGWELLQKIALPNNYSQG</sequence>
<dbReference type="GO" id="GO:0006952">
    <property type="term" value="P:defense response"/>
    <property type="evidence" value="ECO:0007669"/>
    <property type="project" value="UniProtKB-KW"/>
</dbReference>
<gene>
    <name evidence="3" type="ORF">Sango_0617500</name>
</gene>
<accession>A0AAE1X6G6</accession>
<reference evidence="3" key="2">
    <citation type="journal article" date="2024" name="Plant">
        <title>Genomic evolution and insights into agronomic trait innovations of Sesamum species.</title>
        <authorList>
            <person name="Miao H."/>
            <person name="Wang L."/>
            <person name="Qu L."/>
            <person name="Liu H."/>
            <person name="Sun Y."/>
            <person name="Le M."/>
            <person name="Wang Q."/>
            <person name="Wei S."/>
            <person name="Zheng Y."/>
            <person name="Lin W."/>
            <person name="Duan Y."/>
            <person name="Cao H."/>
            <person name="Xiong S."/>
            <person name="Wang X."/>
            <person name="Wei L."/>
            <person name="Li C."/>
            <person name="Ma Q."/>
            <person name="Ju M."/>
            <person name="Zhao R."/>
            <person name="Li G."/>
            <person name="Mu C."/>
            <person name="Tian Q."/>
            <person name="Mei H."/>
            <person name="Zhang T."/>
            <person name="Gao T."/>
            <person name="Zhang H."/>
        </authorList>
    </citation>
    <scope>NUCLEOTIDE SEQUENCE</scope>
    <source>
        <strain evidence="3">K16</strain>
    </source>
</reference>
<keyword evidence="4" id="KW-1185">Reference proteome</keyword>
<organism evidence="3 4">
    <name type="scientific">Sesamum angolense</name>
    <dbReference type="NCBI Taxonomy" id="2727404"/>
    <lineage>
        <taxon>Eukaryota</taxon>
        <taxon>Viridiplantae</taxon>
        <taxon>Streptophyta</taxon>
        <taxon>Embryophyta</taxon>
        <taxon>Tracheophyta</taxon>
        <taxon>Spermatophyta</taxon>
        <taxon>Magnoliopsida</taxon>
        <taxon>eudicotyledons</taxon>
        <taxon>Gunneridae</taxon>
        <taxon>Pentapetalae</taxon>
        <taxon>asterids</taxon>
        <taxon>lamiids</taxon>
        <taxon>Lamiales</taxon>
        <taxon>Pedaliaceae</taxon>
        <taxon>Sesamum</taxon>
    </lineage>
</organism>
<comment type="caution">
    <text evidence="3">The sequence shown here is derived from an EMBL/GenBank/DDBJ whole genome shotgun (WGS) entry which is preliminary data.</text>
</comment>
<dbReference type="Gene3D" id="3.40.50.300">
    <property type="entry name" value="P-loop containing nucleotide triphosphate hydrolases"/>
    <property type="match status" value="1"/>
</dbReference>
<proteinExistence type="predicted"/>
<dbReference type="Proteomes" id="UP001289374">
    <property type="component" value="Unassembled WGS sequence"/>
</dbReference>
<dbReference type="InterPro" id="IPR027417">
    <property type="entry name" value="P-loop_NTPase"/>
</dbReference>
<dbReference type="GO" id="GO:0043531">
    <property type="term" value="F:ADP binding"/>
    <property type="evidence" value="ECO:0007669"/>
    <property type="project" value="InterPro"/>
</dbReference>
<name>A0AAE1X6G6_9LAMI</name>
<evidence type="ECO:0000313" key="4">
    <source>
        <dbReference type="Proteomes" id="UP001289374"/>
    </source>
</evidence>
<protein>
    <submittedName>
        <fullName evidence="3">Disease resistance protein</fullName>
    </submittedName>
</protein>